<protein>
    <submittedName>
        <fullName evidence="2">Uncharacterized protein</fullName>
    </submittedName>
</protein>
<dbReference type="AlphaFoldDB" id="A0AAW0HKM4"/>
<feature type="compositionally biased region" description="Pro residues" evidence="1">
    <location>
        <begin position="10"/>
        <end position="20"/>
    </location>
</feature>
<evidence type="ECO:0000313" key="2">
    <source>
        <dbReference type="EMBL" id="KAK7801976.1"/>
    </source>
</evidence>
<dbReference type="EMBL" id="JBBHLL010000483">
    <property type="protein sequence ID" value="KAK7801976.1"/>
    <property type="molecule type" value="Genomic_DNA"/>
</dbReference>
<sequence length="96" mass="9904">MAALILRPPRCLPPPAPPRPRATLGGTSATQTPLPTSIGQHTYHSPHAGSAPPPPRSRISGLSPGAPVEGDRASQSVEAGRGRVWGAELSSAFQVR</sequence>
<organism evidence="2 3">
    <name type="scientific">Myodes glareolus</name>
    <name type="common">Bank vole</name>
    <name type="synonym">Clethrionomys glareolus</name>
    <dbReference type="NCBI Taxonomy" id="447135"/>
    <lineage>
        <taxon>Eukaryota</taxon>
        <taxon>Metazoa</taxon>
        <taxon>Chordata</taxon>
        <taxon>Craniata</taxon>
        <taxon>Vertebrata</taxon>
        <taxon>Euteleostomi</taxon>
        <taxon>Mammalia</taxon>
        <taxon>Eutheria</taxon>
        <taxon>Euarchontoglires</taxon>
        <taxon>Glires</taxon>
        <taxon>Rodentia</taxon>
        <taxon>Myomorpha</taxon>
        <taxon>Muroidea</taxon>
        <taxon>Cricetidae</taxon>
        <taxon>Arvicolinae</taxon>
        <taxon>Myodes</taxon>
    </lineage>
</organism>
<dbReference type="Proteomes" id="UP001488838">
    <property type="component" value="Unassembled WGS sequence"/>
</dbReference>
<keyword evidence="3" id="KW-1185">Reference proteome</keyword>
<evidence type="ECO:0000313" key="3">
    <source>
        <dbReference type="Proteomes" id="UP001488838"/>
    </source>
</evidence>
<comment type="caution">
    <text evidence="2">The sequence shown here is derived from an EMBL/GenBank/DDBJ whole genome shotgun (WGS) entry which is preliminary data.</text>
</comment>
<name>A0AAW0HKM4_MYOGA</name>
<reference evidence="2 3" key="1">
    <citation type="journal article" date="2023" name="bioRxiv">
        <title>Conserved and derived expression patterns and positive selection on dental genes reveal complex evolutionary context of ever-growing rodent molars.</title>
        <authorList>
            <person name="Calamari Z.T."/>
            <person name="Song A."/>
            <person name="Cohen E."/>
            <person name="Akter M."/>
            <person name="Roy R.D."/>
            <person name="Hallikas O."/>
            <person name="Christensen M.M."/>
            <person name="Li P."/>
            <person name="Marangoni P."/>
            <person name="Jernvall J."/>
            <person name="Klein O.D."/>
        </authorList>
    </citation>
    <scope>NUCLEOTIDE SEQUENCE [LARGE SCALE GENOMIC DNA]</scope>
    <source>
        <strain evidence="2">V071</strain>
    </source>
</reference>
<feature type="region of interest" description="Disordered" evidence="1">
    <location>
        <begin position="1"/>
        <end position="96"/>
    </location>
</feature>
<feature type="compositionally biased region" description="Polar residues" evidence="1">
    <location>
        <begin position="25"/>
        <end position="43"/>
    </location>
</feature>
<accession>A0AAW0HKM4</accession>
<proteinExistence type="predicted"/>
<gene>
    <name evidence="2" type="ORF">U0070_005963</name>
</gene>
<evidence type="ECO:0000256" key="1">
    <source>
        <dbReference type="SAM" id="MobiDB-lite"/>
    </source>
</evidence>